<comment type="caution">
    <text evidence="2">The sequence shown here is derived from an EMBL/GenBank/DDBJ whole genome shotgun (WGS) entry which is preliminary data.</text>
</comment>
<evidence type="ECO:0000256" key="1">
    <source>
        <dbReference type="SAM" id="Phobius"/>
    </source>
</evidence>
<reference evidence="2" key="1">
    <citation type="journal article" date="2015" name="Nature">
        <title>Complex archaea that bridge the gap between prokaryotes and eukaryotes.</title>
        <authorList>
            <person name="Spang A."/>
            <person name="Saw J.H."/>
            <person name="Jorgensen S.L."/>
            <person name="Zaremba-Niedzwiedzka K."/>
            <person name="Martijn J."/>
            <person name="Lind A.E."/>
            <person name="van Eijk R."/>
            <person name="Schleper C."/>
            <person name="Guy L."/>
            <person name="Ettema T.J."/>
        </authorList>
    </citation>
    <scope>NUCLEOTIDE SEQUENCE</scope>
</reference>
<keyword evidence="1" id="KW-0812">Transmembrane</keyword>
<dbReference type="AlphaFoldDB" id="A0A0F9MNX5"/>
<gene>
    <name evidence="2" type="ORF">LCGC14_1068310</name>
</gene>
<proteinExistence type="predicted"/>
<keyword evidence="1" id="KW-1133">Transmembrane helix</keyword>
<keyword evidence="1" id="KW-0472">Membrane</keyword>
<accession>A0A0F9MNX5</accession>
<sequence length="70" mass="7769">MFYIDGTQVKILLLSLLSIVEEGIQKVNEIIPNPWSFINELIVFVGNNIGYVIVGLIGILALIKVIMGRI</sequence>
<protein>
    <submittedName>
        <fullName evidence="2">Uncharacterized protein</fullName>
    </submittedName>
</protein>
<organism evidence="2">
    <name type="scientific">marine sediment metagenome</name>
    <dbReference type="NCBI Taxonomy" id="412755"/>
    <lineage>
        <taxon>unclassified sequences</taxon>
        <taxon>metagenomes</taxon>
        <taxon>ecological metagenomes</taxon>
    </lineage>
</organism>
<name>A0A0F9MNX5_9ZZZZ</name>
<feature type="transmembrane region" description="Helical" evidence="1">
    <location>
        <begin position="41"/>
        <end position="63"/>
    </location>
</feature>
<dbReference type="EMBL" id="LAZR01004583">
    <property type="protein sequence ID" value="KKN07314.1"/>
    <property type="molecule type" value="Genomic_DNA"/>
</dbReference>
<evidence type="ECO:0000313" key="2">
    <source>
        <dbReference type="EMBL" id="KKN07314.1"/>
    </source>
</evidence>